<dbReference type="InterPro" id="IPR000755">
    <property type="entry name" value="A_A_dipeptidase"/>
</dbReference>
<accession>B0C330</accession>
<keyword evidence="12" id="KW-1185">Reference proteome</keyword>
<proteinExistence type="inferred from homology"/>
<comment type="function">
    <text evidence="9 10">Catalyzes hydrolysis of the D-alanyl-D-alanine dipeptide.</text>
</comment>
<protein>
    <recommendedName>
        <fullName evidence="9 10">D-alanyl-D-alanine dipeptidase</fullName>
        <shortName evidence="9 10">D-Ala-D-Ala dipeptidase</shortName>
        <ecNumber evidence="9 10">3.4.13.22</ecNumber>
    </recommendedName>
</protein>
<dbReference type="AlphaFoldDB" id="B0C330"/>
<dbReference type="EC" id="3.4.13.22" evidence="9 10"/>
<evidence type="ECO:0000256" key="7">
    <source>
        <dbReference type="ARBA" id="ARBA00023049"/>
    </source>
</evidence>
<keyword evidence="7 9" id="KW-0482">Metalloprotease</keyword>
<comment type="cofactor">
    <cofactor evidence="9">
        <name>Zn(2+)</name>
        <dbReference type="ChEBI" id="CHEBI:29105"/>
    </cofactor>
    <text evidence="9">Binds 1 zinc ion per subunit.</text>
</comment>
<dbReference type="GO" id="GO:0071555">
    <property type="term" value="P:cell wall organization"/>
    <property type="evidence" value="ECO:0007669"/>
    <property type="project" value="UniProtKB-KW"/>
</dbReference>
<evidence type="ECO:0000256" key="3">
    <source>
        <dbReference type="ARBA" id="ARBA00022723"/>
    </source>
</evidence>
<dbReference type="EMBL" id="CP000828">
    <property type="protein sequence ID" value="ABW27377.1"/>
    <property type="molecule type" value="Genomic_DNA"/>
</dbReference>
<keyword evidence="5 9" id="KW-0862">Zinc</keyword>
<dbReference type="PIRSF" id="PIRSF026671">
    <property type="entry name" value="AA_dipeptidase"/>
    <property type="match status" value="1"/>
</dbReference>
<feature type="site" description="Transition state stabilizer" evidence="9">
    <location>
        <position position="81"/>
    </location>
</feature>
<sequence length="252" mass="28970">MPISKPYLQMPIVESGETLLPIPQDLFAFETPHPYEVLGAPYEQASPYFLRKSVLAALQAAQNYLQQLQPHWQIMIFDAYRPIAVQAFMVNFTYDQVLKEKGWHAETLSSSQTEAAWQEVYGLWAPPNLDPKSPPPHSTGAAVDITLFDQQTDEPVFMGSEIDELSVRSHPHYFADLAQNPQTPPNEKRLAEQADQNRRMMCDAMSQAGFQRHQNEWWHFCLGDQMWAWLNQLEQPHLIFKARYGRIEPVGS</sequence>
<dbReference type="HOGENOM" id="CLU_060744_2_2_3"/>
<dbReference type="STRING" id="329726.AM1_2367"/>
<keyword evidence="4 9" id="KW-0378">Hydrolase</keyword>
<dbReference type="GO" id="GO:0008270">
    <property type="term" value="F:zinc ion binding"/>
    <property type="evidence" value="ECO:0007669"/>
    <property type="project" value="UniProtKB-UniRule"/>
</dbReference>
<evidence type="ECO:0000256" key="2">
    <source>
        <dbReference type="ARBA" id="ARBA00022670"/>
    </source>
</evidence>
<feature type="binding site" evidence="9">
    <location>
        <position position="144"/>
    </location>
    <ligand>
        <name>Zn(2+)</name>
        <dbReference type="ChEBI" id="CHEBI:29105"/>
        <note>catalytic</note>
    </ligand>
</feature>
<evidence type="ECO:0000256" key="1">
    <source>
        <dbReference type="ARBA" id="ARBA00001362"/>
    </source>
</evidence>
<dbReference type="GO" id="GO:0008237">
    <property type="term" value="F:metallopeptidase activity"/>
    <property type="evidence" value="ECO:0007669"/>
    <property type="project" value="UniProtKB-KW"/>
</dbReference>
<keyword evidence="6 9" id="KW-0224">Dipeptidase</keyword>
<dbReference type="Gene3D" id="3.30.1380.10">
    <property type="match status" value="1"/>
</dbReference>
<evidence type="ECO:0000256" key="9">
    <source>
        <dbReference type="HAMAP-Rule" id="MF_01924"/>
    </source>
</evidence>
<dbReference type="Proteomes" id="UP000000268">
    <property type="component" value="Chromosome"/>
</dbReference>
<comment type="catalytic activity">
    <reaction evidence="1 9 10">
        <text>D-alanyl-D-alanine + H2O = 2 D-alanine</text>
        <dbReference type="Rhea" id="RHEA:20661"/>
        <dbReference type="ChEBI" id="CHEBI:15377"/>
        <dbReference type="ChEBI" id="CHEBI:57416"/>
        <dbReference type="ChEBI" id="CHEBI:57822"/>
        <dbReference type="EC" id="3.4.13.22"/>
    </reaction>
</comment>
<organism evidence="11 12">
    <name type="scientific">Acaryochloris marina (strain MBIC 11017)</name>
    <dbReference type="NCBI Taxonomy" id="329726"/>
    <lineage>
        <taxon>Bacteria</taxon>
        <taxon>Bacillati</taxon>
        <taxon>Cyanobacteriota</taxon>
        <taxon>Cyanophyceae</taxon>
        <taxon>Acaryochloridales</taxon>
        <taxon>Acaryochloridaceae</taxon>
        <taxon>Acaryochloris</taxon>
    </lineage>
</organism>
<dbReference type="HAMAP" id="MF_01924">
    <property type="entry name" value="A_A_dipeptidase"/>
    <property type="match status" value="1"/>
</dbReference>
<feature type="active site" description="Proton donor/acceptor" evidence="9">
    <location>
        <position position="216"/>
    </location>
</feature>
<evidence type="ECO:0000256" key="6">
    <source>
        <dbReference type="ARBA" id="ARBA00022997"/>
    </source>
</evidence>
<dbReference type="RefSeq" id="WP_012162847.1">
    <property type="nucleotide sequence ID" value="NC_009925.1"/>
</dbReference>
<evidence type="ECO:0000256" key="4">
    <source>
        <dbReference type="ARBA" id="ARBA00022801"/>
    </source>
</evidence>
<evidence type="ECO:0000256" key="10">
    <source>
        <dbReference type="PIRNR" id="PIRNR026671"/>
    </source>
</evidence>
<dbReference type="GO" id="GO:0160237">
    <property type="term" value="F:D-Ala-D-Ala dipeptidase activity"/>
    <property type="evidence" value="ECO:0007669"/>
    <property type="project" value="UniProtKB-EC"/>
</dbReference>
<feature type="binding site" evidence="9">
    <location>
        <position position="137"/>
    </location>
    <ligand>
        <name>Zn(2+)</name>
        <dbReference type="ChEBI" id="CHEBI:29105"/>
        <note>catalytic</note>
    </ligand>
</feature>
<dbReference type="PANTHER" id="PTHR43126:SF2">
    <property type="entry name" value="D-ALANYL-D-ALANINE DIPEPTIDASE"/>
    <property type="match status" value="1"/>
</dbReference>
<dbReference type="OrthoDB" id="9801430at2"/>
<comment type="similarity">
    <text evidence="9 10">Belongs to the peptidase M15D family.</text>
</comment>
<dbReference type="InterPro" id="IPR009045">
    <property type="entry name" value="Zn_M74/Hedgehog-like"/>
</dbReference>
<reference evidence="11 12" key="1">
    <citation type="journal article" date="2008" name="Proc. Natl. Acad. Sci. U.S.A.">
        <title>Niche adaptation and genome expansion in the chlorophyll d-producing cyanobacterium Acaryochloris marina.</title>
        <authorList>
            <person name="Swingley W.D."/>
            <person name="Chen M."/>
            <person name="Cheung P.C."/>
            <person name="Conrad A.L."/>
            <person name="Dejesa L.C."/>
            <person name="Hao J."/>
            <person name="Honchak B.M."/>
            <person name="Karbach L.E."/>
            <person name="Kurdoglu A."/>
            <person name="Lahiri S."/>
            <person name="Mastrian S.D."/>
            <person name="Miyashita H."/>
            <person name="Page L."/>
            <person name="Ramakrishna P."/>
            <person name="Satoh S."/>
            <person name="Sattley W.M."/>
            <person name="Shimada Y."/>
            <person name="Taylor H.L."/>
            <person name="Tomo T."/>
            <person name="Tsuchiya T."/>
            <person name="Wang Z.T."/>
            <person name="Raymond J."/>
            <person name="Mimuro M."/>
            <person name="Blankenship R.E."/>
            <person name="Touchman J.W."/>
        </authorList>
    </citation>
    <scope>NUCLEOTIDE SEQUENCE [LARGE SCALE GENOMIC DNA]</scope>
    <source>
        <strain evidence="12">MBIC 11017</strain>
    </source>
</reference>
<keyword evidence="2 9" id="KW-0645">Protease</keyword>
<dbReference type="SUPFAM" id="SSF55166">
    <property type="entry name" value="Hedgehog/DD-peptidase"/>
    <property type="match status" value="1"/>
</dbReference>
<evidence type="ECO:0000313" key="12">
    <source>
        <dbReference type="Proteomes" id="UP000000268"/>
    </source>
</evidence>
<keyword evidence="8 10" id="KW-0961">Cell wall biogenesis/degradation</keyword>
<feature type="binding site" evidence="9">
    <location>
        <position position="219"/>
    </location>
    <ligand>
        <name>Zn(2+)</name>
        <dbReference type="ChEBI" id="CHEBI:29105"/>
        <note>catalytic</note>
    </ligand>
</feature>
<dbReference type="eggNOG" id="COG2173">
    <property type="taxonomic scope" value="Bacteria"/>
</dbReference>
<gene>
    <name evidence="11" type="ordered locus">AM1_2367</name>
</gene>
<dbReference type="GO" id="GO:0006508">
    <property type="term" value="P:proteolysis"/>
    <property type="evidence" value="ECO:0007669"/>
    <property type="project" value="UniProtKB-KW"/>
</dbReference>
<dbReference type="KEGG" id="amr:AM1_2367"/>
<dbReference type="PANTHER" id="PTHR43126">
    <property type="entry name" value="D-ALANYL-D-ALANINE DIPEPTIDASE"/>
    <property type="match status" value="1"/>
</dbReference>
<evidence type="ECO:0000256" key="5">
    <source>
        <dbReference type="ARBA" id="ARBA00022833"/>
    </source>
</evidence>
<name>B0C330_ACAM1</name>
<evidence type="ECO:0000256" key="8">
    <source>
        <dbReference type="ARBA" id="ARBA00023316"/>
    </source>
</evidence>
<keyword evidence="3 9" id="KW-0479">Metal-binding</keyword>
<evidence type="ECO:0000313" key="11">
    <source>
        <dbReference type="EMBL" id="ABW27377.1"/>
    </source>
</evidence>
<dbReference type="Pfam" id="PF01427">
    <property type="entry name" value="Peptidase_M15"/>
    <property type="match status" value="1"/>
</dbReference>